<dbReference type="PROSITE" id="PS50902">
    <property type="entry name" value="FLAVODOXIN_LIKE"/>
    <property type="match status" value="1"/>
</dbReference>
<protein>
    <submittedName>
        <fullName evidence="2">Flavodoxin family protein</fullName>
    </submittedName>
</protein>
<comment type="caution">
    <text evidence="2">The sequence shown here is derived from an EMBL/GenBank/DDBJ whole genome shotgun (WGS) entry which is preliminary data.</text>
</comment>
<evidence type="ECO:0000313" key="3">
    <source>
        <dbReference type="Proteomes" id="UP000266426"/>
    </source>
</evidence>
<dbReference type="InterPro" id="IPR005025">
    <property type="entry name" value="FMN_Rdtase-like_dom"/>
</dbReference>
<dbReference type="GO" id="GO:0010181">
    <property type="term" value="F:FMN binding"/>
    <property type="evidence" value="ECO:0007669"/>
    <property type="project" value="InterPro"/>
</dbReference>
<dbReference type="GO" id="GO:0003955">
    <property type="term" value="F:NAD(P)H dehydrogenase (quinone) activity"/>
    <property type="evidence" value="ECO:0007669"/>
    <property type="project" value="TreeGrafter"/>
</dbReference>
<dbReference type="AlphaFoldDB" id="A0A3A4RA99"/>
<dbReference type="PANTHER" id="PTHR30546:SF57">
    <property type="entry name" value="FLAVODOXIN FAMILY PROTEIN"/>
    <property type="match status" value="1"/>
</dbReference>
<evidence type="ECO:0000313" key="2">
    <source>
        <dbReference type="EMBL" id="RJP61909.1"/>
    </source>
</evidence>
<evidence type="ECO:0000259" key="1">
    <source>
        <dbReference type="PROSITE" id="PS50902"/>
    </source>
</evidence>
<dbReference type="InterPro" id="IPR029039">
    <property type="entry name" value="Flavoprotein-like_sf"/>
</dbReference>
<dbReference type="Proteomes" id="UP000266426">
    <property type="component" value="Unassembled WGS sequence"/>
</dbReference>
<dbReference type="Pfam" id="PF03358">
    <property type="entry name" value="FMN_red"/>
    <property type="match status" value="1"/>
</dbReference>
<gene>
    <name evidence="2" type="ORF">C4541_01000</name>
</gene>
<dbReference type="Gene3D" id="3.40.50.360">
    <property type="match status" value="1"/>
</dbReference>
<dbReference type="PANTHER" id="PTHR30546">
    <property type="entry name" value="FLAVODOXIN-RELATED PROTEIN WRBA-RELATED"/>
    <property type="match status" value="1"/>
</dbReference>
<reference evidence="2 3" key="1">
    <citation type="journal article" date="2017" name="ISME J.">
        <title>Energy and carbon metabolisms in a deep terrestrial subsurface fluid microbial community.</title>
        <authorList>
            <person name="Momper L."/>
            <person name="Jungbluth S.P."/>
            <person name="Lee M.D."/>
            <person name="Amend J.P."/>
        </authorList>
    </citation>
    <scope>NUCLEOTIDE SEQUENCE [LARGE SCALE GENOMIC DNA]</scope>
    <source>
        <strain evidence="2">SURF_26</strain>
    </source>
</reference>
<dbReference type="GO" id="GO:0016020">
    <property type="term" value="C:membrane"/>
    <property type="evidence" value="ECO:0007669"/>
    <property type="project" value="TreeGrafter"/>
</dbReference>
<dbReference type="EMBL" id="QZJZ01000007">
    <property type="protein sequence ID" value="RJP61909.1"/>
    <property type="molecule type" value="Genomic_DNA"/>
</dbReference>
<dbReference type="SUPFAM" id="SSF52218">
    <property type="entry name" value="Flavoproteins"/>
    <property type="match status" value="1"/>
</dbReference>
<feature type="domain" description="Flavodoxin-like" evidence="1">
    <location>
        <begin position="4"/>
        <end position="150"/>
    </location>
</feature>
<accession>A0A3A4RA99</accession>
<name>A0A3A4RA99_9BACT</name>
<organism evidence="2 3">
    <name type="scientific">Candidatus Auribacter fodinae</name>
    <dbReference type="NCBI Taxonomy" id="2093366"/>
    <lineage>
        <taxon>Bacteria</taxon>
        <taxon>Pseudomonadati</taxon>
        <taxon>Candidatus Auribacterota</taxon>
        <taxon>Candidatus Auribacteria</taxon>
        <taxon>Candidatus Auribacterales</taxon>
        <taxon>Candidatus Auribacteraceae</taxon>
        <taxon>Candidatus Auribacter</taxon>
    </lineage>
</organism>
<sequence length="164" mass="17623">MPKVLIIYYTLSNNTKKMAELISKGVRDTGCEAVLKNVADTSIDELRDYEGIVIGSPTYYGAMAYQVKKLIDESVKFHGQLGGKVGGAFSSSANIGGGNETTILSILNALLIHGMVVLGIPRGDHYGPVSIHSPDERSSALCLEYGKQIGMLVKKLYPCDGNIK</sequence>
<dbReference type="InterPro" id="IPR008254">
    <property type="entry name" value="Flavodoxin/NO_synth"/>
</dbReference>
<proteinExistence type="predicted"/>